<dbReference type="GO" id="GO:0001709">
    <property type="term" value="P:cell fate determination"/>
    <property type="evidence" value="ECO:0000318"/>
    <property type="project" value="GO_Central"/>
</dbReference>
<dbReference type="PANTHER" id="PTHR33184:SF67">
    <property type="entry name" value="PROTEIN TAPETUM DETERMINANT 1"/>
    <property type="match status" value="1"/>
</dbReference>
<gene>
    <name evidence="2" type="ORF">AMTR_s00110p00088090</name>
</gene>
<dbReference type="EMBL" id="KI394965">
    <property type="protein sequence ID" value="ERM99925.1"/>
    <property type="molecule type" value="Genomic_DNA"/>
</dbReference>
<proteinExistence type="predicted"/>
<keyword evidence="1" id="KW-0732">Signal</keyword>
<accession>W1NXA8</accession>
<dbReference type="HOGENOM" id="CLU_1984587_0_0_1"/>
<dbReference type="PANTHER" id="PTHR33184">
    <property type="entry name" value="PROTEIN TAPETUM DETERMINANT 1-LIKE-RELATED"/>
    <property type="match status" value="1"/>
</dbReference>
<dbReference type="Pfam" id="PF24068">
    <property type="entry name" value="TPD1_C"/>
    <property type="match status" value="1"/>
</dbReference>
<evidence type="ECO:0000256" key="1">
    <source>
        <dbReference type="ARBA" id="ARBA00022729"/>
    </source>
</evidence>
<dbReference type="AlphaFoldDB" id="W1NXA8"/>
<keyword evidence="3" id="KW-1185">Reference proteome</keyword>
<dbReference type="Proteomes" id="UP000017836">
    <property type="component" value="Unassembled WGS sequence"/>
</dbReference>
<organism evidence="2 3">
    <name type="scientific">Amborella trichopoda</name>
    <dbReference type="NCBI Taxonomy" id="13333"/>
    <lineage>
        <taxon>Eukaryota</taxon>
        <taxon>Viridiplantae</taxon>
        <taxon>Streptophyta</taxon>
        <taxon>Embryophyta</taxon>
        <taxon>Tracheophyta</taxon>
        <taxon>Spermatophyta</taxon>
        <taxon>Magnoliopsida</taxon>
        <taxon>Amborellales</taxon>
        <taxon>Amborellaceae</taxon>
        <taxon>Amborella</taxon>
    </lineage>
</organism>
<dbReference type="InterPro" id="IPR040361">
    <property type="entry name" value="TPD1"/>
</dbReference>
<dbReference type="Gramene" id="ERM99925">
    <property type="protein sequence ID" value="ERM99925"/>
    <property type="gene ID" value="AMTR_s00110p00088090"/>
</dbReference>
<protein>
    <submittedName>
        <fullName evidence="2">Uncharacterized protein</fullName>
    </submittedName>
</protein>
<name>W1NXA8_AMBTC</name>
<reference evidence="3" key="1">
    <citation type="journal article" date="2013" name="Science">
        <title>The Amborella genome and the evolution of flowering plants.</title>
        <authorList>
            <consortium name="Amborella Genome Project"/>
        </authorList>
    </citation>
    <scope>NUCLEOTIDE SEQUENCE [LARGE SCALE GENOMIC DNA]</scope>
</reference>
<evidence type="ECO:0000313" key="2">
    <source>
        <dbReference type="EMBL" id="ERM99925.1"/>
    </source>
</evidence>
<sequence length="125" mass="13675">MGSNGNIGKNKSMSEGRELAEKTSFSISCVASIRVFVYPSGSGPRNIPKYTVQVINNSLQGVFNVHLDCGYFTSGSLILPMIFRRLQPGDCLVNDGKEIGPGKIIQFDYTNTFLDKFPVTRADCS</sequence>
<dbReference type="OMA" id="FTISCWI"/>
<evidence type="ECO:0000313" key="3">
    <source>
        <dbReference type="Proteomes" id="UP000017836"/>
    </source>
</evidence>